<evidence type="ECO:0000256" key="2">
    <source>
        <dbReference type="ARBA" id="ARBA00022475"/>
    </source>
</evidence>
<gene>
    <name evidence="9" type="ORF">SAMN04488544_3002</name>
</gene>
<evidence type="ECO:0000256" key="5">
    <source>
        <dbReference type="ARBA" id="ARBA00023136"/>
    </source>
</evidence>
<comment type="subcellular location">
    <subcellularLocation>
        <location evidence="1">Cell membrane</location>
        <topology evidence="1">Multi-pass membrane protein</topology>
    </subcellularLocation>
</comment>
<feature type="compositionally biased region" description="Basic and acidic residues" evidence="6">
    <location>
        <begin position="66"/>
        <end position="77"/>
    </location>
</feature>
<protein>
    <submittedName>
        <fullName evidence="9">Phospholipase_D-nuclease N-terminal</fullName>
    </submittedName>
</protein>
<evidence type="ECO:0000313" key="9">
    <source>
        <dbReference type="EMBL" id="SDU98478.1"/>
    </source>
</evidence>
<evidence type="ECO:0000256" key="6">
    <source>
        <dbReference type="SAM" id="MobiDB-lite"/>
    </source>
</evidence>
<dbReference type="GO" id="GO:0005886">
    <property type="term" value="C:plasma membrane"/>
    <property type="evidence" value="ECO:0007669"/>
    <property type="project" value="UniProtKB-SubCell"/>
</dbReference>
<dbReference type="Proteomes" id="UP000198825">
    <property type="component" value="Chromosome I"/>
</dbReference>
<sequence length="86" mass="9405">MGRFLPLVIVALLTIYCVVEVAQAPPYAVRRAPRWLWAVAVICLPLAGSLGWLFFGRPTAASRGEAAGELRRPKAPDDDVDFLRGL</sequence>
<dbReference type="InterPro" id="IPR027379">
    <property type="entry name" value="CLS_N"/>
</dbReference>
<dbReference type="AlphaFoldDB" id="A0A1H2MZS5"/>
<evidence type="ECO:0000256" key="1">
    <source>
        <dbReference type="ARBA" id="ARBA00004651"/>
    </source>
</evidence>
<feature type="domain" description="Cardiolipin synthase N-terminal" evidence="8">
    <location>
        <begin position="12"/>
        <end position="57"/>
    </location>
</feature>
<evidence type="ECO:0000313" key="10">
    <source>
        <dbReference type="Proteomes" id="UP000198825"/>
    </source>
</evidence>
<dbReference type="EMBL" id="LT629799">
    <property type="protein sequence ID" value="SDU98478.1"/>
    <property type="molecule type" value="Genomic_DNA"/>
</dbReference>
<keyword evidence="3 7" id="KW-0812">Transmembrane</keyword>
<dbReference type="STRING" id="546874.SAMN04488544_3002"/>
<accession>A0A1H2MZS5</accession>
<organism evidence="9 10">
    <name type="scientific">Microlunatus sagamiharensis</name>
    <dbReference type="NCBI Taxonomy" id="546874"/>
    <lineage>
        <taxon>Bacteria</taxon>
        <taxon>Bacillati</taxon>
        <taxon>Actinomycetota</taxon>
        <taxon>Actinomycetes</taxon>
        <taxon>Propionibacteriales</taxon>
        <taxon>Propionibacteriaceae</taxon>
        <taxon>Microlunatus</taxon>
    </lineage>
</organism>
<evidence type="ECO:0000256" key="4">
    <source>
        <dbReference type="ARBA" id="ARBA00022989"/>
    </source>
</evidence>
<keyword evidence="4 7" id="KW-1133">Transmembrane helix</keyword>
<feature type="region of interest" description="Disordered" evidence="6">
    <location>
        <begin position="63"/>
        <end position="86"/>
    </location>
</feature>
<keyword evidence="5 7" id="KW-0472">Membrane</keyword>
<name>A0A1H2MZS5_9ACTN</name>
<dbReference type="OrthoDB" id="3298527at2"/>
<evidence type="ECO:0000259" key="8">
    <source>
        <dbReference type="Pfam" id="PF13396"/>
    </source>
</evidence>
<proteinExistence type="predicted"/>
<dbReference type="Pfam" id="PF13396">
    <property type="entry name" value="PLDc_N"/>
    <property type="match status" value="1"/>
</dbReference>
<keyword evidence="10" id="KW-1185">Reference proteome</keyword>
<evidence type="ECO:0000256" key="3">
    <source>
        <dbReference type="ARBA" id="ARBA00022692"/>
    </source>
</evidence>
<evidence type="ECO:0000256" key="7">
    <source>
        <dbReference type="SAM" id="Phobius"/>
    </source>
</evidence>
<feature type="transmembrane region" description="Helical" evidence="7">
    <location>
        <begin position="35"/>
        <end position="55"/>
    </location>
</feature>
<keyword evidence="2" id="KW-1003">Cell membrane</keyword>
<dbReference type="RefSeq" id="WP_091075877.1">
    <property type="nucleotide sequence ID" value="NZ_LT629799.1"/>
</dbReference>
<reference evidence="10" key="1">
    <citation type="submission" date="2016-10" db="EMBL/GenBank/DDBJ databases">
        <authorList>
            <person name="Varghese N."/>
            <person name="Submissions S."/>
        </authorList>
    </citation>
    <scope>NUCLEOTIDE SEQUENCE [LARGE SCALE GENOMIC DNA]</scope>
    <source>
        <strain evidence="10">DSM 21743</strain>
    </source>
</reference>